<comment type="pathway">
    <text evidence="4 28">Amino-acid biosynthesis; L-threonine biosynthesis; L-threonine from L-aspartate: step 3/5.</text>
</comment>
<dbReference type="InterPro" id="IPR036393">
    <property type="entry name" value="AceGlu_kinase-like_sf"/>
</dbReference>
<evidence type="ECO:0000256" key="5">
    <source>
        <dbReference type="ARBA" id="ARBA00005062"/>
    </source>
</evidence>
<dbReference type="GO" id="GO:0004072">
    <property type="term" value="F:aspartate kinase activity"/>
    <property type="evidence" value="ECO:0007669"/>
    <property type="project" value="UniProtKB-UniRule"/>
</dbReference>
<dbReference type="SUPFAM" id="SSF55021">
    <property type="entry name" value="ACT-like"/>
    <property type="match status" value="2"/>
</dbReference>
<comment type="pathway">
    <text evidence="6 28">Amino-acid biosynthesis; L-threonine biosynthesis; L-threonine from L-aspartate: step 1/5.</text>
</comment>
<comment type="catalytic activity">
    <reaction evidence="26">
        <text>L-homoserine + NADP(+) = L-aspartate 4-semialdehyde + NADPH + H(+)</text>
        <dbReference type="Rhea" id="RHEA:15761"/>
        <dbReference type="ChEBI" id="CHEBI:15378"/>
        <dbReference type="ChEBI" id="CHEBI:57476"/>
        <dbReference type="ChEBI" id="CHEBI:57783"/>
        <dbReference type="ChEBI" id="CHEBI:58349"/>
        <dbReference type="ChEBI" id="CHEBI:537519"/>
        <dbReference type="EC" id="1.1.1.3"/>
    </reaction>
    <physiologicalReaction direction="right-to-left" evidence="26">
        <dbReference type="Rhea" id="RHEA:15763"/>
    </physiologicalReaction>
</comment>
<dbReference type="OrthoDB" id="9799110at2"/>
<dbReference type="GO" id="GO:0009090">
    <property type="term" value="P:homoserine biosynthetic process"/>
    <property type="evidence" value="ECO:0007669"/>
    <property type="project" value="UniProtKB-ARBA"/>
</dbReference>
<evidence type="ECO:0000256" key="9">
    <source>
        <dbReference type="ARBA" id="ARBA00011881"/>
    </source>
</evidence>
<dbReference type="GO" id="GO:0009088">
    <property type="term" value="P:threonine biosynthetic process"/>
    <property type="evidence" value="ECO:0007669"/>
    <property type="project" value="UniProtKB-UniRule"/>
</dbReference>
<dbReference type="EC" id="2.7.2.4" evidence="28"/>
<dbReference type="SUPFAM" id="SSF53633">
    <property type="entry name" value="Carbamate kinase-like"/>
    <property type="match status" value="1"/>
</dbReference>
<dbReference type="GO" id="GO:0050661">
    <property type="term" value="F:NADP binding"/>
    <property type="evidence" value="ECO:0007669"/>
    <property type="project" value="UniProtKB-UniRule"/>
</dbReference>
<evidence type="ECO:0000256" key="16">
    <source>
        <dbReference type="ARBA" id="ARBA00022840"/>
    </source>
</evidence>
<dbReference type="PROSITE" id="PS51671">
    <property type="entry name" value="ACT"/>
    <property type="match status" value="1"/>
</dbReference>
<gene>
    <name evidence="30" type="ORF">EV696_1232</name>
</gene>
<dbReference type="InterPro" id="IPR018042">
    <property type="entry name" value="Aspartate_kinase_CS"/>
</dbReference>
<dbReference type="GO" id="GO:0046872">
    <property type="term" value="F:metal ion binding"/>
    <property type="evidence" value="ECO:0007669"/>
    <property type="project" value="UniProtKB-KW"/>
</dbReference>
<dbReference type="InterPro" id="IPR001342">
    <property type="entry name" value="HDH_cat"/>
</dbReference>
<evidence type="ECO:0000256" key="2">
    <source>
        <dbReference type="ARBA" id="ARBA00004766"/>
    </source>
</evidence>
<evidence type="ECO:0000313" key="31">
    <source>
        <dbReference type="Proteomes" id="UP000295375"/>
    </source>
</evidence>
<evidence type="ECO:0000256" key="20">
    <source>
        <dbReference type="ARBA" id="ARBA00023053"/>
    </source>
</evidence>
<dbReference type="PROSITE" id="PS00324">
    <property type="entry name" value="ASPARTOKINASE"/>
    <property type="match status" value="1"/>
</dbReference>
<evidence type="ECO:0000256" key="19">
    <source>
        <dbReference type="ARBA" id="ARBA00023027"/>
    </source>
</evidence>
<reference evidence="30 31" key="1">
    <citation type="submission" date="2019-03" db="EMBL/GenBank/DDBJ databases">
        <title>Genomic Encyclopedia of Type Strains, Phase IV (KMG-IV): sequencing the most valuable type-strain genomes for metagenomic binning, comparative biology and taxonomic classification.</title>
        <authorList>
            <person name="Goeker M."/>
        </authorList>
    </citation>
    <scope>NUCLEOTIDE SEQUENCE [LARGE SCALE GENOMIC DNA]</scope>
    <source>
        <strain evidence="30 31">DSM 103792</strain>
    </source>
</reference>
<evidence type="ECO:0000256" key="22">
    <source>
        <dbReference type="ARBA" id="ARBA00023167"/>
    </source>
</evidence>
<comment type="similarity">
    <text evidence="8 28">In the N-terminal section; belongs to the aspartokinase family.</text>
</comment>
<dbReference type="InterPro" id="IPR019811">
    <property type="entry name" value="HDH_CS"/>
</dbReference>
<dbReference type="GO" id="GO:0009089">
    <property type="term" value="P:lysine biosynthetic process via diaminopimelate"/>
    <property type="evidence" value="ECO:0007669"/>
    <property type="project" value="UniProtKB-UniRule"/>
</dbReference>
<dbReference type="FunFam" id="3.30.2130.10:FF:000001">
    <property type="entry name" value="Bifunctional aspartokinase/homoserine dehydrogenase"/>
    <property type="match status" value="1"/>
</dbReference>
<evidence type="ECO:0000256" key="1">
    <source>
        <dbReference type="ARBA" id="ARBA00001920"/>
    </source>
</evidence>
<keyword evidence="21" id="KW-0457">Lysine biosynthesis</keyword>
<dbReference type="Gene3D" id="1.20.120.1320">
    <property type="entry name" value="Aspartokinase, catalytic domain"/>
    <property type="match status" value="1"/>
</dbReference>
<keyword evidence="14 28" id="KW-0547">Nucleotide-binding</keyword>
<evidence type="ECO:0000256" key="8">
    <source>
        <dbReference type="ARBA" id="ARBA00010046"/>
    </source>
</evidence>
<evidence type="ECO:0000259" key="29">
    <source>
        <dbReference type="PROSITE" id="PS51671"/>
    </source>
</evidence>
<evidence type="ECO:0000256" key="23">
    <source>
        <dbReference type="ARBA" id="ARBA00023268"/>
    </source>
</evidence>
<keyword evidence="22" id="KW-0486">Methionine biosynthesis</keyword>
<dbReference type="Pfam" id="PF00696">
    <property type="entry name" value="AA_kinase"/>
    <property type="match status" value="1"/>
</dbReference>
<dbReference type="NCBIfam" id="NF006959">
    <property type="entry name" value="PRK09436.1"/>
    <property type="match status" value="1"/>
</dbReference>
<dbReference type="Gene3D" id="3.40.1160.10">
    <property type="entry name" value="Acetylglutamate kinase-like"/>
    <property type="match status" value="1"/>
</dbReference>
<evidence type="ECO:0000256" key="11">
    <source>
        <dbReference type="ARBA" id="ARBA00022679"/>
    </source>
</evidence>
<dbReference type="Gene3D" id="3.30.360.10">
    <property type="entry name" value="Dihydrodipicolinate Reductase, domain 2"/>
    <property type="match status" value="1"/>
</dbReference>
<evidence type="ECO:0000256" key="18">
    <source>
        <dbReference type="ARBA" id="ARBA00023002"/>
    </source>
</evidence>
<evidence type="ECO:0000256" key="6">
    <source>
        <dbReference type="ARBA" id="ARBA00005139"/>
    </source>
</evidence>
<dbReference type="PANTHER" id="PTHR43070:SF3">
    <property type="entry name" value="HOMOSERINE DEHYDROGENASE"/>
    <property type="match status" value="1"/>
</dbReference>
<dbReference type="CDD" id="cd04921">
    <property type="entry name" value="ACT_AKi-HSDH-ThrA-like_1"/>
    <property type="match status" value="1"/>
</dbReference>
<keyword evidence="11 28" id="KW-0808">Transferase</keyword>
<keyword evidence="13" id="KW-0479">Metal-binding</keyword>
<evidence type="ECO:0000256" key="21">
    <source>
        <dbReference type="ARBA" id="ARBA00023154"/>
    </source>
</evidence>
<comment type="pathway">
    <text evidence="5 28">Amino-acid biosynthesis; L-methionine biosynthesis via de novo pathway; L-homoserine from L-aspartate: step 3/3.</text>
</comment>
<organism evidence="30 31">
    <name type="scientific">Permianibacter aggregans</name>
    <dbReference type="NCBI Taxonomy" id="1510150"/>
    <lineage>
        <taxon>Bacteria</taxon>
        <taxon>Pseudomonadati</taxon>
        <taxon>Pseudomonadota</taxon>
        <taxon>Gammaproteobacteria</taxon>
        <taxon>Pseudomonadales</taxon>
        <taxon>Pseudomonadaceae</taxon>
        <taxon>Permianibacter</taxon>
    </lineage>
</organism>
<evidence type="ECO:0000256" key="25">
    <source>
        <dbReference type="ARBA" id="ARBA00048561"/>
    </source>
</evidence>
<dbReference type="Gene3D" id="3.40.50.720">
    <property type="entry name" value="NAD(P)-binding Rossmann-like Domain"/>
    <property type="match status" value="1"/>
</dbReference>
<keyword evidence="18 28" id="KW-0560">Oxidoreductase</keyword>
<comment type="pathway">
    <text evidence="2 28">Amino-acid biosynthesis; L-lysine biosynthesis via DAP pathway; (S)-tetrahydrodipicolinate from L-aspartate: step 1/4.</text>
</comment>
<keyword evidence="31" id="KW-1185">Reference proteome</keyword>
<comment type="subunit">
    <text evidence="9 28">Homotetramer.</text>
</comment>
<dbReference type="RefSeq" id="WP_133593041.1">
    <property type="nucleotide sequence ID" value="NZ_CP037953.1"/>
</dbReference>
<dbReference type="AlphaFoldDB" id="A0A4R6UD24"/>
<evidence type="ECO:0000256" key="4">
    <source>
        <dbReference type="ARBA" id="ARBA00005056"/>
    </source>
</evidence>
<sequence>MKVMKFGGSSLAEAARLGQVIKVVRESANEQRVGVVVSAVGGITNLLVQAIDDAIAGKSDDVLFKEIRQRHQALLDHPDNALSGQALQQWQQAEQSLLDELQRDLNGVRLLKTCPDEVRARILCKGEQLSSSLIAALLRQQGKHVLLQDPRELIRCNGDVLEALPDMFLLSKNGAELNRKTFDVVLMPGFFAGHDQHAVALLGRNGSDFSGALLAYALQAKSCEIWTDVDGVYTADPRLVANAKVLPNLSFEEALELCHFGAKVLHPKTIGPLAEFGIPILIRNTLKPEAAGTRIDRASVIPQAAARGLTLLDNVALITIAGPGLQGVPGVAARIFATVAREKVSIILITQASSEFSLSFAVPSKDSQRVLNALQQEFKLEQQSHLMRAFECDKDIAILTLVGDGLHHQKGLAGRFFSALAATRVNAIAIAQGSSERSLSVVISHKEQRRALRGIHQQFFESRQQVEVFLVGVGTVGKALLEQLQNQQPFLREHGIDLRLCGVANSKKMFMNSDGFAPEQAMSKLQQGQPVDLQALIANVSNDGYLNPVLVDCTSDAHVARTQLTALKAGLHVVTANKKANTLDMAFYHDLRTTADQQNRRYLYETNVGAALPVIDTLQNVVKSGDKLQRFSGILSGSLSYVFGLLDDGVKFSEAVQKAKAKGFTEPDPRDDLSGMDVARKLLILLRDSGSIAELSDINVENIFPADFDLNGNVSDFMQRLPEVDSYFAERIEKLKQHNKALRFAGVIEQGKARVGLIEVDREHPLYPIRDGENALAFYTRRYDPVPLVIRGYGAGADVTAGGVFADVLRTVSFHPARGML</sequence>
<dbReference type="InterPro" id="IPR042199">
    <property type="entry name" value="AsparK_Bifunc_asparK/hSer_DH"/>
</dbReference>
<comment type="pathway">
    <text evidence="3 28">Amino-acid biosynthesis; L-methionine biosynthesis via de novo pathway; L-homoserine from L-aspartate: step 1/3.</text>
</comment>
<evidence type="ECO:0000256" key="3">
    <source>
        <dbReference type="ARBA" id="ARBA00004986"/>
    </source>
</evidence>
<evidence type="ECO:0000256" key="10">
    <source>
        <dbReference type="ARBA" id="ARBA00022605"/>
    </source>
</evidence>
<dbReference type="GO" id="GO:0009086">
    <property type="term" value="P:methionine biosynthetic process"/>
    <property type="evidence" value="ECO:0007669"/>
    <property type="project" value="UniProtKB-KW"/>
</dbReference>
<feature type="domain" description="ACT" evidence="29">
    <location>
        <begin position="320"/>
        <end position="401"/>
    </location>
</feature>
<evidence type="ECO:0000256" key="24">
    <source>
        <dbReference type="ARBA" id="ARBA00044938"/>
    </source>
</evidence>
<keyword evidence="19" id="KW-0520">NAD</keyword>
<dbReference type="Proteomes" id="UP000295375">
    <property type="component" value="Unassembled WGS sequence"/>
</dbReference>
<dbReference type="NCBIfam" id="TIGR00657">
    <property type="entry name" value="asp_kinases"/>
    <property type="match status" value="1"/>
</dbReference>
<comment type="function">
    <text evidence="24">Bifunctional aspartate kinase and homoserine dehydrogenase that catalyzes the first and the third steps toward the synthesis of lysine, methionine and threonine from aspartate.</text>
</comment>
<evidence type="ECO:0000256" key="26">
    <source>
        <dbReference type="ARBA" id="ARBA00048841"/>
    </source>
</evidence>
<dbReference type="InterPro" id="IPR002912">
    <property type="entry name" value="ACT_dom"/>
</dbReference>
<dbReference type="InterPro" id="IPR001048">
    <property type="entry name" value="Asp/Glu/Uridylate_kinase"/>
</dbReference>
<dbReference type="InterPro" id="IPR036291">
    <property type="entry name" value="NAD(P)-bd_dom_sf"/>
</dbReference>
<dbReference type="InterPro" id="IPR049638">
    <property type="entry name" value="AK-HD"/>
</dbReference>
<evidence type="ECO:0000256" key="15">
    <source>
        <dbReference type="ARBA" id="ARBA00022777"/>
    </source>
</evidence>
<keyword evidence="16 28" id="KW-0067">ATP-binding</keyword>
<dbReference type="UniPathway" id="UPA00034">
    <property type="reaction ID" value="UER00015"/>
</dbReference>
<keyword evidence="17 28" id="KW-0521">NADP</keyword>
<dbReference type="InterPro" id="IPR045865">
    <property type="entry name" value="ACT-like_dom_sf"/>
</dbReference>
<evidence type="ECO:0000313" key="30">
    <source>
        <dbReference type="EMBL" id="TDQ44600.1"/>
    </source>
</evidence>
<name>A0A4R6UD24_9GAMM</name>
<comment type="catalytic activity">
    <reaction evidence="27">
        <text>L-homoserine + NAD(+) = L-aspartate 4-semialdehyde + NADH + H(+)</text>
        <dbReference type="Rhea" id="RHEA:15757"/>
        <dbReference type="ChEBI" id="CHEBI:15378"/>
        <dbReference type="ChEBI" id="CHEBI:57476"/>
        <dbReference type="ChEBI" id="CHEBI:57540"/>
        <dbReference type="ChEBI" id="CHEBI:57945"/>
        <dbReference type="ChEBI" id="CHEBI:537519"/>
        <dbReference type="EC" id="1.1.1.3"/>
    </reaction>
    <physiologicalReaction direction="right-to-left" evidence="27">
        <dbReference type="Rhea" id="RHEA:15759"/>
    </physiologicalReaction>
</comment>
<evidence type="ECO:0000256" key="27">
    <source>
        <dbReference type="ARBA" id="ARBA00049031"/>
    </source>
</evidence>
<dbReference type="Pfam" id="PF00742">
    <property type="entry name" value="Homoserine_dh"/>
    <property type="match status" value="1"/>
</dbReference>
<evidence type="ECO:0000256" key="12">
    <source>
        <dbReference type="ARBA" id="ARBA00022697"/>
    </source>
</evidence>
<dbReference type="EMBL" id="SNYM01000023">
    <property type="protein sequence ID" value="TDQ44600.1"/>
    <property type="molecule type" value="Genomic_DNA"/>
</dbReference>
<keyword evidence="23" id="KW-0511">Multifunctional enzyme</keyword>
<dbReference type="UniPathway" id="UPA00050">
    <property type="reaction ID" value="UER00063"/>
</dbReference>
<comment type="cofactor">
    <cofactor evidence="1">
        <name>a metal cation</name>
        <dbReference type="ChEBI" id="CHEBI:25213"/>
    </cofactor>
</comment>
<dbReference type="InterPro" id="IPR011147">
    <property type="entry name" value="Bifunc_Aspkin/hSer_DH"/>
</dbReference>
<evidence type="ECO:0000256" key="28">
    <source>
        <dbReference type="PIRNR" id="PIRNR000727"/>
    </source>
</evidence>
<dbReference type="GO" id="GO:0004412">
    <property type="term" value="F:homoserine dehydrogenase activity"/>
    <property type="evidence" value="ECO:0007669"/>
    <property type="project" value="UniProtKB-UniRule"/>
</dbReference>
<dbReference type="InterPro" id="IPR054352">
    <property type="entry name" value="ACT_Aspartokinase"/>
</dbReference>
<dbReference type="Pfam" id="PF03447">
    <property type="entry name" value="NAD_binding_3"/>
    <property type="match status" value="1"/>
</dbReference>
<dbReference type="Gene3D" id="3.30.2130.10">
    <property type="entry name" value="VC0802-like"/>
    <property type="match status" value="1"/>
</dbReference>
<keyword evidence="12" id="KW-0791">Threonine biosynthesis</keyword>
<comment type="caution">
    <text evidence="30">The sequence shown here is derived from an EMBL/GenBank/DDBJ whole genome shotgun (WGS) entry which is preliminary data.</text>
</comment>
<dbReference type="FunFam" id="3.40.50.720:FF:000083">
    <property type="entry name" value="Bifunctional aspartokinase/homoserine dehydrogenase"/>
    <property type="match status" value="1"/>
</dbReference>
<proteinExistence type="inferred from homology"/>
<dbReference type="GO" id="GO:0005524">
    <property type="term" value="F:ATP binding"/>
    <property type="evidence" value="ECO:0007669"/>
    <property type="project" value="UniProtKB-UniRule"/>
</dbReference>
<evidence type="ECO:0000256" key="14">
    <source>
        <dbReference type="ARBA" id="ARBA00022741"/>
    </source>
</evidence>
<dbReference type="InterPro" id="IPR005106">
    <property type="entry name" value="Asp/hSer_DH_NAD-bd"/>
</dbReference>
<dbReference type="PANTHER" id="PTHR43070">
    <property type="match status" value="1"/>
</dbReference>
<dbReference type="CDD" id="cd04243">
    <property type="entry name" value="AAK_AK-HSDH-like"/>
    <property type="match status" value="1"/>
</dbReference>
<protein>
    <recommendedName>
        <fullName evidence="28">Bifunctional aspartokinase/homoserine dehydrogenase</fullName>
    </recommendedName>
    <domain>
        <recommendedName>
            <fullName evidence="28">Aspartokinase</fullName>
            <ecNumber evidence="28">2.7.2.4</ecNumber>
        </recommendedName>
    </domain>
    <domain>
        <recommendedName>
            <fullName evidence="28">Homoserine dehydrogenase</fullName>
            <ecNumber evidence="28">1.1.1.3</ecNumber>
        </recommendedName>
    </domain>
</protein>
<keyword evidence="20" id="KW-0915">Sodium</keyword>
<evidence type="ECO:0000256" key="17">
    <source>
        <dbReference type="ARBA" id="ARBA00022857"/>
    </source>
</evidence>
<keyword evidence="15 28" id="KW-0418">Kinase</keyword>
<keyword evidence="10 28" id="KW-0028">Amino-acid biosynthesis</keyword>
<evidence type="ECO:0000256" key="13">
    <source>
        <dbReference type="ARBA" id="ARBA00022723"/>
    </source>
</evidence>
<dbReference type="SUPFAM" id="SSF55347">
    <property type="entry name" value="Glyceraldehyde-3-phosphate dehydrogenase-like, C-terminal domain"/>
    <property type="match status" value="1"/>
</dbReference>
<comment type="catalytic activity">
    <reaction evidence="25">
        <text>L-aspartate + ATP = 4-phospho-L-aspartate + ADP</text>
        <dbReference type="Rhea" id="RHEA:23776"/>
        <dbReference type="ChEBI" id="CHEBI:29991"/>
        <dbReference type="ChEBI" id="CHEBI:30616"/>
        <dbReference type="ChEBI" id="CHEBI:57535"/>
        <dbReference type="ChEBI" id="CHEBI:456216"/>
        <dbReference type="EC" id="2.7.2.4"/>
    </reaction>
    <physiologicalReaction direction="left-to-right" evidence="25">
        <dbReference type="Rhea" id="RHEA:23777"/>
    </physiologicalReaction>
</comment>
<dbReference type="EC" id="1.1.1.3" evidence="28"/>
<comment type="similarity">
    <text evidence="7 28">In the C-terminal section; belongs to the homoserine dehydrogenase family.</text>
</comment>
<dbReference type="FunFam" id="3.30.360.10:FF:000006">
    <property type="entry name" value="Bifunctional aspartokinase/homoserine dehydrogenase"/>
    <property type="match status" value="1"/>
</dbReference>
<dbReference type="UniPathway" id="UPA00051">
    <property type="reaction ID" value="UER00462"/>
</dbReference>
<dbReference type="PIRSF" id="PIRSF000727">
    <property type="entry name" value="ThrA"/>
    <property type="match status" value="1"/>
</dbReference>
<dbReference type="InterPro" id="IPR001341">
    <property type="entry name" value="Asp_kinase"/>
</dbReference>
<accession>A0A4R6UD24</accession>
<evidence type="ECO:0000256" key="7">
    <source>
        <dbReference type="ARBA" id="ARBA00007952"/>
    </source>
</evidence>
<dbReference type="Pfam" id="PF22468">
    <property type="entry name" value="ACT_9"/>
    <property type="match status" value="2"/>
</dbReference>
<dbReference type="SUPFAM" id="SSF51735">
    <property type="entry name" value="NAD(P)-binding Rossmann-fold domains"/>
    <property type="match status" value="1"/>
</dbReference>
<dbReference type="PROSITE" id="PS01042">
    <property type="entry name" value="HOMOSER_DHGENASE"/>
    <property type="match status" value="1"/>
</dbReference>